<feature type="domain" description="ABC transporter" evidence="4">
    <location>
        <begin position="5"/>
        <end position="227"/>
    </location>
</feature>
<accession>A0A930EEJ0</accession>
<dbReference type="PANTHER" id="PTHR42939:SF1">
    <property type="entry name" value="ABC TRANSPORTER ATP-BINDING PROTEIN ALBC-RELATED"/>
    <property type="match status" value="1"/>
</dbReference>
<evidence type="ECO:0000259" key="4">
    <source>
        <dbReference type="PROSITE" id="PS50893"/>
    </source>
</evidence>
<protein>
    <submittedName>
        <fullName evidence="5">ABC transporter ATP-binding protein</fullName>
    </submittedName>
</protein>
<reference evidence="5" key="1">
    <citation type="submission" date="2020-04" db="EMBL/GenBank/DDBJ databases">
        <title>Deep metagenomics examines the oral microbiome during advanced dental caries in children, revealing novel taxa and co-occurrences with host molecules.</title>
        <authorList>
            <person name="Baker J.L."/>
            <person name="Morton J.T."/>
            <person name="Dinis M."/>
            <person name="Alvarez R."/>
            <person name="Tran N.C."/>
            <person name="Knight R."/>
            <person name="Edlund A."/>
        </authorList>
    </citation>
    <scope>NUCLEOTIDE SEQUENCE</scope>
    <source>
        <strain evidence="5">JCVI_24_bin.8</strain>
    </source>
</reference>
<organism evidence="5 6">
    <name type="scientific">Mogibacterium diversum</name>
    <dbReference type="NCBI Taxonomy" id="114527"/>
    <lineage>
        <taxon>Bacteria</taxon>
        <taxon>Bacillati</taxon>
        <taxon>Bacillota</taxon>
        <taxon>Clostridia</taxon>
        <taxon>Peptostreptococcales</taxon>
        <taxon>Anaerovoracaceae</taxon>
        <taxon>Mogibacterium</taxon>
    </lineage>
</organism>
<name>A0A930EEJ0_9FIRM</name>
<dbReference type="AlphaFoldDB" id="A0A930EEJ0"/>
<sequence>MMSIIEIKDLSKAYGSKLALSGVDLDIDKGQIVGLMGPNGSGKTTLIKIIMGLLRPDAGEVLIDGDRPSEKTKAKVAYLPDKMTYPTYMTAGSLVRLYQDFFDDFDKLKALSMLNDLGIEKGLKLKAMSKGTKEKVQLILTMARNAEVYLLDEPIAGVDPATRDYILRTIITNYNPEAVVIISTHLIADVESVLDDVIFIKDGEIVVHETAESLREKKGQSIDKLFREVFKC</sequence>
<dbReference type="PANTHER" id="PTHR42939">
    <property type="entry name" value="ABC TRANSPORTER ATP-BINDING PROTEIN ALBC-RELATED"/>
    <property type="match status" value="1"/>
</dbReference>
<dbReference type="InterPro" id="IPR003439">
    <property type="entry name" value="ABC_transporter-like_ATP-bd"/>
</dbReference>
<dbReference type="GO" id="GO:0016887">
    <property type="term" value="F:ATP hydrolysis activity"/>
    <property type="evidence" value="ECO:0007669"/>
    <property type="project" value="InterPro"/>
</dbReference>
<evidence type="ECO:0000313" key="6">
    <source>
        <dbReference type="Proteomes" id="UP000722050"/>
    </source>
</evidence>
<dbReference type="CDD" id="cd03230">
    <property type="entry name" value="ABC_DR_subfamily_A"/>
    <property type="match status" value="1"/>
</dbReference>
<gene>
    <name evidence="5" type="ORF">HXM71_02555</name>
</gene>
<evidence type="ECO:0000313" key="5">
    <source>
        <dbReference type="EMBL" id="MBF1351987.1"/>
    </source>
</evidence>
<keyword evidence="3 5" id="KW-0067">ATP-binding</keyword>
<dbReference type="SUPFAM" id="SSF52540">
    <property type="entry name" value="P-loop containing nucleoside triphosphate hydrolases"/>
    <property type="match status" value="1"/>
</dbReference>
<dbReference type="SMART" id="SM00382">
    <property type="entry name" value="AAA"/>
    <property type="match status" value="1"/>
</dbReference>
<evidence type="ECO:0000256" key="1">
    <source>
        <dbReference type="ARBA" id="ARBA00022448"/>
    </source>
</evidence>
<dbReference type="EMBL" id="JABZQH010000058">
    <property type="protein sequence ID" value="MBF1351987.1"/>
    <property type="molecule type" value="Genomic_DNA"/>
</dbReference>
<dbReference type="Gene3D" id="3.40.50.300">
    <property type="entry name" value="P-loop containing nucleotide triphosphate hydrolases"/>
    <property type="match status" value="1"/>
</dbReference>
<dbReference type="InterPro" id="IPR027417">
    <property type="entry name" value="P-loop_NTPase"/>
</dbReference>
<keyword evidence="1" id="KW-0813">Transport</keyword>
<keyword evidence="2" id="KW-0547">Nucleotide-binding</keyword>
<dbReference type="Pfam" id="PF00005">
    <property type="entry name" value="ABC_tran"/>
    <property type="match status" value="1"/>
</dbReference>
<dbReference type="GO" id="GO:0005524">
    <property type="term" value="F:ATP binding"/>
    <property type="evidence" value="ECO:0007669"/>
    <property type="project" value="UniProtKB-KW"/>
</dbReference>
<evidence type="ECO:0000256" key="3">
    <source>
        <dbReference type="ARBA" id="ARBA00022840"/>
    </source>
</evidence>
<comment type="caution">
    <text evidence="5">The sequence shown here is derived from an EMBL/GenBank/DDBJ whole genome shotgun (WGS) entry which is preliminary data.</text>
</comment>
<dbReference type="Proteomes" id="UP000722050">
    <property type="component" value="Unassembled WGS sequence"/>
</dbReference>
<dbReference type="PROSITE" id="PS50893">
    <property type="entry name" value="ABC_TRANSPORTER_2"/>
    <property type="match status" value="1"/>
</dbReference>
<dbReference type="InterPro" id="IPR051782">
    <property type="entry name" value="ABC_Transporter_VariousFunc"/>
</dbReference>
<proteinExistence type="predicted"/>
<evidence type="ECO:0000256" key="2">
    <source>
        <dbReference type="ARBA" id="ARBA00022741"/>
    </source>
</evidence>
<dbReference type="InterPro" id="IPR003593">
    <property type="entry name" value="AAA+_ATPase"/>
</dbReference>